<dbReference type="EC" id="2.7.1.35" evidence="2"/>
<evidence type="ECO:0000256" key="3">
    <source>
        <dbReference type="ARBA" id="ARBA00022679"/>
    </source>
</evidence>
<feature type="compositionally biased region" description="Basic and acidic residues" evidence="7">
    <location>
        <begin position="376"/>
        <end position="386"/>
    </location>
</feature>
<evidence type="ECO:0000256" key="7">
    <source>
        <dbReference type="SAM" id="MobiDB-lite"/>
    </source>
</evidence>
<dbReference type="OrthoDB" id="2104723at2759"/>
<keyword evidence="6" id="KW-0067">ATP-binding</keyword>
<evidence type="ECO:0000313" key="10">
    <source>
        <dbReference type="Proteomes" id="UP000620104"/>
    </source>
</evidence>
<evidence type="ECO:0000256" key="5">
    <source>
        <dbReference type="ARBA" id="ARBA00022777"/>
    </source>
</evidence>
<reference evidence="9" key="1">
    <citation type="submission" date="2020-07" db="EMBL/GenBank/DDBJ databases">
        <title>Draft Genome Sequence of a Deep-Sea Yeast, Naganishia (Cryptococcus) liquefaciens strain N6.</title>
        <authorList>
            <person name="Han Y.W."/>
            <person name="Kajitani R."/>
            <person name="Morimoto H."/>
            <person name="Parhat M."/>
            <person name="Tsubouchi H."/>
            <person name="Bakenova O."/>
            <person name="Ogata M."/>
            <person name="Argunhan B."/>
            <person name="Aoki R."/>
            <person name="Kajiwara S."/>
            <person name="Itoh T."/>
            <person name="Iwasaki H."/>
        </authorList>
    </citation>
    <scope>NUCLEOTIDE SEQUENCE</scope>
    <source>
        <strain evidence="9">N6</strain>
    </source>
</reference>
<gene>
    <name evidence="9" type="ORF">NliqN6_4209</name>
</gene>
<protein>
    <recommendedName>
        <fullName evidence="2">pyridoxal kinase</fullName>
        <ecNumber evidence="2">2.7.1.35</ecNumber>
    </recommendedName>
</protein>
<evidence type="ECO:0000256" key="4">
    <source>
        <dbReference type="ARBA" id="ARBA00022741"/>
    </source>
</evidence>
<feature type="domain" description="Pyridoxamine kinase/Phosphomethylpyrimidine kinase" evidence="8">
    <location>
        <begin position="128"/>
        <end position="193"/>
    </location>
</feature>
<sequence>MPAIRTPQVNRTKPFLQEDRLLSVQSHVVSGYVGNRAATFPLQLLGYDVDVINTVQFSNHTGYGHTNGNKTSPEQLTAVFSGLEVNGLGRWAKVLTGYIPGASALSVVGDEVRKLKDRAQSGSYQEEVIYLLDPVMGDIGKGLYVAEDVVPIYRSLLSQATIITPNQFETELLAERKIDSLQSLHKALDTLHSSPHSVPHVAISSIPLPRRLVESLGLPPPPEEYTALLPKEGTVEQLRTWGYPGLEQDAGLKQKLTDGIRDSKEQEEEPMVLACFASTKTADSAALQTYGFALPTVEGYFSGVGDLFSALVLAFFKKELIADAFDDLANTDNERDSSRPDNLPPFAAAVSKALLGVQQILLQTHLHTLHVASQTKQRERIQRDSDSSIVPEEEDCVPSDPELDSLPPTPVSKGALPIPARTARRMRMRELRIIQEKDKLLTLAEVDKVGWPASLLNWSEILHDERVEI</sequence>
<evidence type="ECO:0000256" key="2">
    <source>
        <dbReference type="ARBA" id="ARBA00012104"/>
    </source>
</evidence>
<evidence type="ECO:0000313" key="9">
    <source>
        <dbReference type="EMBL" id="GHJ87807.1"/>
    </source>
</evidence>
<dbReference type="AlphaFoldDB" id="A0A8H3YH30"/>
<dbReference type="Proteomes" id="UP000620104">
    <property type="component" value="Unassembled WGS sequence"/>
</dbReference>
<keyword evidence="3" id="KW-0808">Transferase</keyword>
<dbReference type="SUPFAM" id="SSF53613">
    <property type="entry name" value="Ribokinase-like"/>
    <property type="match status" value="1"/>
</dbReference>
<evidence type="ECO:0000256" key="6">
    <source>
        <dbReference type="ARBA" id="ARBA00022840"/>
    </source>
</evidence>
<name>A0A8H3YH30_9TREE</name>
<dbReference type="CDD" id="cd01173">
    <property type="entry name" value="pyridoxal_pyridoxamine_kinase"/>
    <property type="match status" value="1"/>
</dbReference>
<dbReference type="GO" id="GO:0005524">
    <property type="term" value="F:ATP binding"/>
    <property type="evidence" value="ECO:0007669"/>
    <property type="project" value="UniProtKB-KW"/>
</dbReference>
<comment type="caution">
    <text evidence="9">The sequence shown here is derived from an EMBL/GenBank/DDBJ whole genome shotgun (WGS) entry which is preliminary data.</text>
</comment>
<dbReference type="GO" id="GO:0009443">
    <property type="term" value="P:pyridoxal 5'-phosphate salvage"/>
    <property type="evidence" value="ECO:0007669"/>
    <property type="project" value="InterPro"/>
</dbReference>
<dbReference type="InterPro" id="IPR029056">
    <property type="entry name" value="Ribokinase-like"/>
</dbReference>
<organism evidence="9 10">
    <name type="scientific">Naganishia liquefaciens</name>
    <dbReference type="NCBI Taxonomy" id="104408"/>
    <lineage>
        <taxon>Eukaryota</taxon>
        <taxon>Fungi</taxon>
        <taxon>Dikarya</taxon>
        <taxon>Basidiomycota</taxon>
        <taxon>Agaricomycotina</taxon>
        <taxon>Tremellomycetes</taxon>
        <taxon>Filobasidiales</taxon>
        <taxon>Filobasidiaceae</taxon>
        <taxon>Naganishia</taxon>
    </lineage>
</organism>
<feature type="region of interest" description="Disordered" evidence="7">
    <location>
        <begin position="373"/>
        <end position="416"/>
    </location>
</feature>
<feature type="compositionally biased region" description="Acidic residues" evidence="7">
    <location>
        <begin position="391"/>
        <end position="403"/>
    </location>
</feature>
<accession>A0A8H3YH30</accession>
<comment type="similarity">
    <text evidence="1">Belongs to the pyridoxine kinase family.</text>
</comment>
<dbReference type="EMBL" id="BLZA01000023">
    <property type="protein sequence ID" value="GHJ87807.1"/>
    <property type="molecule type" value="Genomic_DNA"/>
</dbReference>
<proteinExistence type="inferred from homology"/>
<keyword evidence="10" id="KW-1185">Reference proteome</keyword>
<keyword evidence="4" id="KW-0547">Nucleotide-binding</keyword>
<dbReference type="NCBIfam" id="TIGR00687">
    <property type="entry name" value="pyridox_kin"/>
    <property type="match status" value="1"/>
</dbReference>
<dbReference type="GO" id="GO:0008478">
    <property type="term" value="F:pyridoxal kinase activity"/>
    <property type="evidence" value="ECO:0007669"/>
    <property type="project" value="UniProtKB-EC"/>
</dbReference>
<dbReference type="Pfam" id="PF08543">
    <property type="entry name" value="Phos_pyr_kin"/>
    <property type="match status" value="1"/>
</dbReference>
<dbReference type="InterPro" id="IPR013749">
    <property type="entry name" value="PM/HMP-P_kinase-1"/>
</dbReference>
<dbReference type="Gene3D" id="3.40.1190.20">
    <property type="match status" value="1"/>
</dbReference>
<dbReference type="InterPro" id="IPR004625">
    <property type="entry name" value="PyrdxlKinase"/>
</dbReference>
<dbReference type="PANTHER" id="PTHR10534">
    <property type="entry name" value="PYRIDOXAL KINASE"/>
    <property type="match status" value="1"/>
</dbReference>
<evidence type="ECO:0000256" key="1">
    <source>
        <dbReference type="ARBA" id="ARBA00008805"/>
    </source>
</evidence>
<keyword evidence="5" id="KW-0418">Kinase</keyword>
<evidence type="ECO:0000259" key="8">
    <source>
        <dbReference type="Pfam" id="PF08543"/>
    </source>
</evidence>
<dbReference type="GO" id="GO:0005829">
    <property type="term" value="C:cytosol"/>
    <property type="evidence" value="ECO:0007669"/>
    <property type="project" value="TreeGrafter"/>
</dbReference>
<dbReference type="PANTHER" id="PTHR10534:SF2">
    <property type="entry name" value="PYRIDOXAL KINASE"/>
    <property type="match status" value="1"/>
</dbReference>